<dbReference type="KEGG" id="ccot:CCAX7_18910"/>
<evidence type="ECO:0000313" key="2">
    <source>
        <dbReference type="Proteomes" id="UP000287394"/>
    </source>
</evidence>
<sequence length="905" mass="98589">MRPRSALHLGAALLLLTFPSIPVHADAISIDEEGGFTIGERHLTLAQALAASEPPRSDIYLIVGAEQISLPKDAAPPAPEDRVRRIGEEFGCIVRDFHDVTAIAPATMTVLNTSPKAQDPFADTPASDAFQLLVSMLDDSQWRMLGGPEGIGLSDLTTDEQRQLFTDIFPITPITLFPQGSGAEEEKDPTLSRENAASARLRLSHRTNYAISVAGQPNAKYGISPPAGGRYYQASQVPPWQPAPDTIYGVTLRSAAPNVLKDSDLDYDRDELGAVVDLSGVKTVQDLITRIGLATRIELYADRRYETQSVTILGPRSGRARDFLKAVALCVRGTYRQVGPAYVLTNDRLGLGTRQSIITRFLLETDMGRRQAIVDANDRMSETHHLADQPPAISDFALTGSQQTEFSALNGSAQSITTPLEKMSPEQQDFVRKAVQKNNNAITPGNGTRLTTDLPIDLSLSPSISLTSPSIDGVVVLDGYLQPNGLLQASGRAEMLKKYHADTITFAAAMKKAQEAFEEDPEIGAPASRAPKPVLAEAAVSFARRAVLVRPDSVKSLDRIIAVMKRIGLNQLWLDVFSGGKSHLDGKPNLLEAAIAKTKGSGIAIIPHVNALNWGADAPLDAQDLTILGENSIQETAWNNKIAPDEFYQYLLPDIAASPNTNLRVSPASPIVQDTLTTLLRRLAATPGVTDIALSNASAPDYEADQRGAGMGYTPTLRLALLRRDHVDPVDFETMSYYAQEPMNQSVPEFANQASLSSVHDDWTALLVNTRSAFLQTLLSSVRETGSPPPNLFLRTEPPFQTPTWYGLWSDPRSLDPHRPKPRTTLSEKPTPPAQYAHRRWRTNIVIPVFWSDQSREQLIAAVNALEPGWDGFVLDFTIDSHGDPFSALAKRKRSEKSALPAKTP</sequence>
<evidence type="ECO:0000313" key="1">
    <source>
        <dbReference type="EMBL" id="BDI29840.1"/>
    </source>
</evidence>
<gene>
    <name evidence="1" type="ORF">CCAX7_18910</name>
</gene>
<proteinExistence type="predicted"/>
<accession>A0A402D5B2</accession>
<organism evidence="1 2">
    <name type="scientific">Capsulimonas corticalis</name>
    <dbReference type="NCBI Taxonomy" id="2219043"/>
    <lineage>
        <taxon>Bacteria</taxon>
        <taxon>Bacillati</taxon>
        <taxon>Armatimonadota</taxon>
        <taxon>Armatimonadia</taxon>
        <taxon>Capsulimonadales</taxon>
        <taxon>Capsulimonadaceae</taxon>
        <taxon>Capsulimonas</taxon>
    </lineage>
</organism>
<dbReference type="RefSeq" id="WP_119324690.1">
    <property type="nucleotide sequence ID" value="NZ_AP025739.1"/>
</dbReference>
<dbReference type="AlphaFoldDB" id="A0A402D5B2"/>
<name>A0A402D5B2_9BACT</name>
<dbReference type="OrthoDB" id="9867343at2"/>
<dbReference type="Proteomes" id="UP000287394">
    <property type="component" value="Chromosome"/>
</dbReference>
<reference evidence="1 2" key="1">
    <citation type="journal article" date="2019" name="Int. J. Syst. Evol. Microbiol.">
        <title>Capsulimonas corticalis gen. nov., sp. nov., an aerobic capsulated bacterium, of a novel bacterial order, Capsulimonadales ord. nov., of the class Armatimonadia of the phylum Armatimonadetes.</title>
        <authorList>
            <person name="Li J."/>
            <person name="Kudo C."/>
            <person name="Tonouchi A."/>
        </authorList>
    </citation>
    <scope>NUCLEOTIDE SEQUENCE [LARGE SCALE GENOMIC DNA]</scope>
    <source>
        <strain evidence="1 2">AX-7</strain>
    </source>
</reference>
<keyword evidence="2" id="KW-1185">Reference proteome</keyword>
<dbReference type="EMBL" id="AP025739">
    <property type="protein sequence ID" value="BDI29840.1"/>
    <property type="molecule type" value="Genomic_DNA"/>
</dbReference>
<dbReference type="Gene3D" id="3.20.20.80">
    <property type="entry name" value="Glycosidases"/>
    <property type="match status" value="1"/>
</dbReference>
<protein>
    <submittedName>
        <fullName evidence="1">Uncharacterized protein</fullName>
    </submittedName>
</protein>